<dbReference type="RefSeq" id="WP_090663930.1">
    <property type="nucleotide sequence ID" value="NZ_FMZX01000009.1"/>
</dbReference>
<gene>
    <name evidence="3" type="ORF">SAMN04487779_1009156</name>
</gene>
<evidence type="ECO:0000259" key="2">
    <source>
        <dbReference type="Pfam" id="PF15611"/>
    </source>
</evidence>
<dbReference type="Proteomes" id="UP000198925">
    <property type="component" value="Unassembled WGS sequence"/>
</dbReference>
<name>A0A1G6VS59_9PROT</name>
<dbReference type="EMBL" id="FMZX01000009">
    <property type="protein sequence ID" value="SDD56389.1"/>
    <property type="molecule type" value="Genomic_DNA"/>
</dbReference>
<evidence type="ECO:0000256" key="1">
    <source>
        <dbReference type="SAM" id="MobiDB-lite"/>
    </source>
</evidence>
<protein>
    <submittedName>
        <fullName evidence="3">EH_Signature domain-containing protein</fullName>
    </submittedName>
</protein>
<proteinExistence type="predicted"/>
<evidence type="ECO:0000313" key="4">
    <source>
        <dbReference type="Proteomes" id="UP000198925"/>
    </source>
</evidence>
<feature type="domain" description="Zorya protein ZorC EH" evidence="2">
    <location>
        <begin position="47"/>
        <end position="462"/>
    </location>
</feature>
<evidence type="ECO:0000313" key="3">
    <source>
        <dbReference type="EMBL" id="SDD56389.1"/>
    </source>
</evidence>
<reference evidence="3 4" key="1">
    <citation type="submission" date="2016-10" db="EMBL/GenBank/DDBJ databases">
        <authorList>
            <person name="de Groot N.N."/>
        </authorList>
    </citation>
    <scope>NUCLEOTIDE SEQUENCE [LARGE SCALE GENOMIC DNA]</scope>
    <source>
        <strain evidence="3 4">CPCC 100156</strain>
    </source>
</reference>
<accession>A0A1G6VS59</accession>
<dbReference type="Pfam" id="PF15611">
    <property type="entry name" value="EH_Signature"/>
    <property type="match status" value="1"/>
</dbReference>
<dbReference type="AlphaFoldDB" id="A0A1G6VS59"/>
<sequence length="480" mass="51950">MSLTLEALGRLKASIGGLPRSVSLPEVSASRKMLASVGALGAKRAEPVKAVLEALRVRLGAAAKARLIIDVPRRDLQNAPWILWQGTSPAAELPGVLEAVVTQAMGSSRITRNLIEAWIRDFTPTAPTIAVAGHAIKRLLAQDTDRRLDPWRDAGRRYDLFDAYQGPQSLARALIEGSEAVPAVLAAAGLDDALLAAGGYMRATLHAMLAGVPGVLRGASATGRLARVLETLSAGSTLRFGRELHGEIGRALLGAWVDGGREPDGTTRDKVRNFLLQHLGDPRLRAPNWTAVGEQHTAIMRRWLARASLKAFFDLIADHALDRQWRFREAFWSACLDKGGIDDAWLALGNQVHWNARSISDLRGAFGKLEGGGVAGDQSVLLMRIGPLTVCDWSHNGKLRAWPTEWANAPALHRASYSRDDLTGKGLPFPPNPLFGSRGSADGQGLSHVGSDSNKWQGSAAELLARRTNLRLTERDWRPR</sequence>
<dbReference type="InterPro" id="IPR028943">
    <property type="entry name" value="ZorC_EH_Signature_dom"/>
</dbReference>
<feature type="region of interest" description="Disordered" evidence="1">
    <location>
        <begin position="435"/>
        <end position="454"/>
    </location>
</feature>
<keyword evidence="4" id="KW-1185">Reference proteome</keyword>
<organism evidence="3 4">
    <name type="scientific">Belnapia rosea</name>
    <dbReference type="NCBI Taxonomy" id="938405"/>
    <lineage>
        <taxon>Bacteria</taxon>
        <taxon>Pseudomonadati</taxon>
        <taxon>Pseudomonadota</taxon>
        <taxon>Alphaproteobacteria</taxon>
        <taxon>Acetobacterales</taxon>
        <taxon>Roseomonadaceae</taxon>
        <taxon>Belnapia</taxon>
    </lineage>
</organism>